<reference evidence="1 2" key="1">
    <citation type="submission" date="2011-07" db="EMBL/GenBank/DDBJ databases">
        <authorList>
            <person name="Coyne R."/>
            <person name="Brami D."/>
            <person name="Johnson J."/>
            <person name="Hostetler J."/>
            <person name="Hannick L."/>
            <person name="Clark T."/>
            <person name="Cassidy-Hanley D."/>
            <person name="Inman J."/>
        </authorList>
    </citation>
    <scope>NUCLEOTIDE SEQUENCE [LARGE SCALE GENOMIC DNA]</scope>
    <source>
        <strain evidence="1 2">G5</strain>
    </source>
</reference>
<proteinExistence type="predicted"/>
<gene>
    <name evidence="1" type="ORF">IMG5_174620</name>
</gene>
<keyword evidence="2" id="KW-1185">Reference proteome</keyword>
<dbReference type="GeneID" id="14904553"/>
<organism evidence="1 2">
    <name type="scientific">Ichthyophthirius multifiliis</name>
    <name type="common">White spot disease agent</name>
    <name type="synonym">Ich</name>
    <dbReference type="NCBI Taxonomy" id="5932"/>
    <lineage>
        <taxon>Eukaryota</taxon>
        <taxon>Sar</taxon>
        <taxon>Alveolata</taxon>
        <taxon>Ciliophora</taxon>
        <taxon>Intramacronucleata</taxon>
        <taxon>Oligohymenophorea</taxon>
        <taxon>Hymenostomatida</taxon>
        <taxon>Ophryoglenina</taxon>
        <taxon>Ichthyophthirius</taxon>
    </lineage>
</organism>
<protein>
    <submittedName>
        <fullName evidence="1">Uncharacterized protein</fullName>
    </submittedName>
</protein>
<evidence type="ECO:0000313" key="1">
    <source>
        <dbReference type="EMBL" id="EGR28477.1"/>
    </source>
</evidence>
<dbReference type="AlphaFoldDB" id="G0R235"/>
<dbReference type="InParanoid" id="G0R235"/>
<dbReference type="RefSeq" id="XP_004029713.1">
    <property type="nucleotide sequence ID" value="XM_004029665.1"/>
</dbReference>
<evidence type="ECO:0000313" key="2">
    <source>
        <dbReference type="Proteomes" id="UP000008983"/>
    </source>
</evidence>
<sequence>MFVVNKYFFRLQFCSRLLFTQLLLLFTKKHYLPMKILHILQILYSLRRYPYLYQQFYTFNLVVPYLLLYYSFEHLNHFIYIQGTGIILVENLENFMRFIIFDKFFRIQQILPRSFFKKTLFQPIYS</sequence>
<accession>G0R235</accession>
<name>G0R235_ICHMU</name>
<dbReference type="EMBL" id="GL984239">
    <property type="protein sequence ID" value="EGR28477.1"/>
    <property type="molecule type" value="Genomic_DNA"/>
</dbReference>
<dbReference type="Proteomes" id="UP000008983">
    <property type="component" value="Unassembled WGS sequence"/>
</dbReference>